<dbReference type="AlphaFoldDB" id="A0AAE1X7A3"/>
<evidence type="ECO:0000259" key="2">
    <source>
        <dbReference type="Pfam" id="PF17919"/>
    </source>
</evidence>
<comment type="caution">
    <text evidence="4">The sequence shown here is derived from an EMBL/GenBank/DDBJ whole genome shotgun (WGS) entry which is preliminary data.</text>
</comment>
<dbReference type="InterPro" id="IPR050951">
    <property type="entry name" value="Retrovirus_Pol_polyprotein"/>
</dbReference>
<dbReference type="SUPFAM" id="SSF56672">
    <property type="entry name" value="DNA/RNA polymerases"/>
    <property type="match status" value="1"/>
</dbReference>
<evidence type="ECO:0000256" key="1">
    <source>
        <dbReference type="ARBA" id="ARBA00023268"/>
    </source>
</evidence>
<evidence type="ECO:0000259" key="3">
    <source>
        <dbReference type="Pfam" id="PF17921"/>
    </source>
</evidence>
<dbReference type="InterPro" id="IPR043502">
    <property type="entry name" value="DNA/RNA_pol_sf"/>
</dbReference>
<dbReference type="GO" id="GO:0003824">
    <property type="term" value="F:catalytic activity"/>
    <property type="evidence" value="ECO:0007669"/>
    <property type="project" value="UniProtKB-KW"/>
</dbReference>
<reference evidence="4" key="2">
    <citation type="journal article" date="2024" name="Plant">
        <title>Genomic evolution and insights into agronomic trait innovations of Sesamum species.</title>
        <authorList>
            <person name="Miao H."/>
            <person name="Wang L."/>
            <person name="Qu L."/>
            <person name="Liu H."/>
            <person name="Sun Y."/>
            <person name="Le M."/>
            <person name="Wang Q."/>
            <person name="Wei S."/>
            <person name="Zheng Y."/>
            <person name="Lin W."/>
            <person name="Duan Y."/>
            <person name="Cao H."/>
            <person name="Xiong S."/>
            <person name="Wang X."/>
            <person name="Wei L."/>
            <person name="Li C."/>
            <person name="Ma Q."/>
            <person name="Ju M."/>
            <person name="Zhao R."/>
            <person name="Li G."/>
            <person name="Mu C."/>
            <person name="Tian Q."/>
            <person name="Mei H."/>
            <person name="Zhang T."/>
            <person name="Gao T."/>
            <person name="Zhang H."/>
        </authorList>
    </citation>
    <scope>NUCLEOTIDE SEQUENCE</scope>
    <source>
        <strain evidence="4">K16</strain>
    </source>
</reference>
<evidence type="ECO:0000313" key="4">
    <source>
        <dbReference type="EMBL" id="KAK4406615.1"/>
    </source>
</evidence>
<dbReference type="Pfam" id="PF17919">
    <property type="entry name" value="RT_RNaseH_2"/>
    <property type="match status" value="1"/>
</dbReference>
<proteinExistence type="predicted"/>
<sequence length="472" mass="54000">MSRWCESYDARAPVLLSCQSSEVRGCDFVMGCDWLSANNRVELDFYHQKVTYHNQFGRKVILKVLPSKTDLKPHTLPPKKASEHSIDLIPNVIPKKHHPYRYYRKFIKGYGLINKPPTYLRKKGSFTWNVEANDAFKQLKRVMASAYILALSDSSQPFVVETDANERGIGVVLMQRVEMDEKLLGLIYEVHYNMGNENRVADALSTVEDDRVEVHTNAITTQIPMWVQKLQASYDGNTLFQTIIQAKVVDAQSYLDYCYKSALGAHYRINGTYQRIKLLLYWPTLKEDIQAWLKECEVSQRSNHDNNPYPGFPSLEGKDSILVVVDRLTKYSHFIPLKHPYSAVSIAKKELFTLSGVSLDMSSAYHPQSDGQTERVKQCLENYLQCSKKGGRNVMISGRNALLKAGRLMKRNDLSHLIEGSAKNGDEIDLTQHNAIEAQLGHKSDQHQFWEITSTFEDQLGQQREDTWTAKN</sequence>
<dbReference type="PANTHER" id="PTHR37984:SF5">
    <property type="entry name" value="PROTEIN NYNRIN-LIKE"/>
    <property type="match status" value="1"/>
</dbReference>
<dbReference type="InterPro" id="IPR041588">
    <property type="entry name" value="Integrase_H2C2"/>
</dbReference>
<reference evidence="4" key="1">
    <citation type="submission" date="2020-06" db="EMBL/GenBank/DDBJ databases">
        <authorList>
            <person name="Li T."/>
            <person name="Hu X."/>
            <person name="Zhang T."/>
            <person name="Song X."/>
            <person name="Zhang H."/>
            <person name="Dai N."/>
            <person name="Sheng W."/>
            <person name="Hou X."/>
            <person name="Wei L."/>
        </authorList>
    </citation>
    <scope>NUCLEOTIDE SEQUENCE</scope>
    <source>
        <strain evidence="4">K16</strain>
        <tissue evidence="4">Leaf</tissue>
    </source>
</reference>
<feature type="domain" description="Integrase zinc-binding" evidence="3">
    <location>
        <begin position="254"/>
        <end position="304"/>
    </location>
</feature>
<feature type="domain" description="Reverse transcriptase/retrotransposon-derived protein RNase H-like" evidence="2">
    <location>
        <begin position="128"/>
        <end position="179"/>
    </location>
</feature>
<dbReference type="Gene3D" id="3.30.70.270">
    <property type="match status" value="1"/>
</dbReference>
<dbReference type="Proteomes" id="UP001289374">
    <property type="component" value="Unassembled WGS sequence"/>
</dbReference>
<keyword evidence="1" id="KW-0511">Multifunctional enzyme</keyword>
<keyword evidence="5" id="KW-1185">Reference proteome</keyword>
<dbReference type="Pfam" id="PF17921">
    <property type="entry name" value="Integrase_H2C2"/>
    <property type="match status" value="1"/>
</dbReference>
<dbReference type="EMBL" id="JACGWL010000003">
    <property type="protein sequence ID" value="KAK4406615.1"/>
    <property type="molecule type" value="Genomic_DNA"/>
</dbReference>
<evidence type="ECO:0000313" key="5">
    <source>
        <dbReference type="Proteomes" id="UP001289374"/>
    </source>
</evidence>
<accession>A0AAE1X7A3</accession>
<dbReference type="InterPro" id="IPR041577">
    <property type="entry name" value="RT_RNaseH_2"/>
</dbReference>
<name>A0AAE1X7A3_9LAMI</name>
<organism evidence="4 5">
    <name type="scientific">Sesamum angolense</name>
    <dbReference type="NCBI Taxonomy" id="2727404"/>
    <lineage>
        <taxon>Eukaryota</taxon>
        <taxon>Viridiplantae</taxon>
        <taxon>Streptophyta</taxon>
        <taxon>Embryophyta</taxon>
        <taxon>Tracheophyta</taxon>
        <taxon>Spermatophyta</taxon>
        <taxon>Magnoliopsida</taxon>
        <taxon>eudicotyledons</taxon>
        <taxon>Gunneridae</taxon>
        <taxon>Pentapetalae</taxon>
        <taxon>asterids</taxon>
        <taxon>lamiids</taxon>
        <taxon>Lamiales</taxon>
        <taxon>Pedaliaceae</taxon>
        <taxon>Sesamum</taxon>
    </lineage>
</organism>
<gene>
    <name evidence="4" type="ORF">Sango_0668000</name>
</gene>
<dbReference type="SUPFAM" id="SSF53098">
    <property type="entry name" value="Ribonuclease H-like"/>
    <property type="match status" value="1"/>
</dbReference>
<dbReference type="PANTHER" id="PTHR37984">
    <property type="entry name" value="PROTEIN CBG26694"/>
    <property type="match status" value="1"/>
</dbReference>
<dbReference type="InterPro" id="IPR043128">
    <property type="entry name" value="Rev_trsase/Diguanyl_cyclase"/>
</dbReference>
<dbReference type="InterPro" id="IPR012337">
    <property type="entry name" value="RNaseH-like_sf"/>
</dbReference>
<dbReference type="Gene3D" id="1.10.340.70">
    <property type="match status" value="1"/>
</dbReference>
<protein>
    <submittedName>
        <fullName evidence="4">Transposon Ty3-G Gag-Pol polyprotein</fullName>
    </submittedName>
</protein>